<evidence type="ECO:0000313" key="3">
    <source>
        <dbReference type="EMBL" id="KAA6401668.1"/>
    </source>
</evidence>
<dbReference type="InterPro" id="IPR035979">
    <property type="entry name" value="RBD_domain_sf"/>
</dbReference>
<evidence type="ECO:0000313" key="4">
    <source>
        <dbReference type="Proteomes" id="UP000324800"/>
    </source>
</evidence>
<dbReference type="Gene3D" id="3.30.70.330">
    <property type="match status" value="1"/>
</dbReference>
<dbReference type="AlphaFoldDB" id="A0A5J4X376"/>
<protein>
    <recommendedName>
        <fullName evidence="2">RRM domain-containing protein</fullName>
    </recommendedName>
</protein>
<dbReference type="OrthoDB" id="439808at2759"/>
<evidence type="ECO:0000259" key="2">
    <source>
        <dbReference type="PROSITE" id="PS50102"/>
    </source>
</evidence>
<keyword evidence="1" id="KW-0694">RNA-binding</keyword>
<sequence length="293" mass="33540">MDEDLSKPNVINLGESSAKTEDDFALNKRSLFIMGKMDDIDEAILFTAIDIRGKLEKIILKYESDRKQLKNYAFAIFESEEEAFRALEQGTSLTVGDKSLCMLGDISDLDMAVLHNQRTIFVEFMTREDQYDALEQLREGALGFRVEFMERVNHKTLNSSVILTYNIALGQKMLENEEILQAVIQYGNVKQINQIKNPSVTSDGEVEILFGNNARGQITAMRVMENKEERMMTIRNIPVTLTMHKVPRTNRNKFIIISDPNGVEIFTPSKEMILKYRWNDGKYATIESESSIN</sequence>
<dbReference type="SUPFAM" id="SSF54928">
    <property type="entry name" value="RNA-binding domain, RBD"/>
    <property type="match status" value="1"/>
</dbReference>
<name>A0A5J4X376_9EUKA</name>
<reference evidence="3 4" key="1">
    <citation type="submission" date="2019-03" db="EMBL/GenBank/DDBJ databases">
        <title>Single cell metagenomics reveals metabolic interactions within the superorganism composed of flagellate Streblomastix strix and complex community of Bacteroidetes bacteria on its surface.</title>
        <authorList>
            <person name="Treitli S.C."/>
            <person name="Kolisko M."/>
            <person name="Husnik F."/>
            <person name="Keeling P."/>
            <person name="Hampl V."/>
        </authorList>
    </citation>
    <scope>NUCLEOTIDE SEQUENCE [LARGE SCALE GENOMIC DNA]</scope>
    <source>
        <strain evidence="3">ST1C</strain>
    </source>
</reference>
<gene>
    <name evidence="3" type="ORF">EZS28_002812</name>
</gene>
<dbReference type="InterPro" id="IPR000504">
    <property type="entry name" value="RRM_dom"/>
</dbReference>
<accession>A0A5J4X376</accession>
<dbReference type="Proteomes" id="UP000324800">
    <property type="component" value="Unassembled WGS sequence"/>
</dbReference>
<dbReference type="PROSITE" id="PS50102">
    <property type="entry name" value="RRM"/>
    <property type="match status" value="1"/>
</dbReference>
<proteinExistence type="predicted"/>
<evidence type="ECO:0000256" key="1">
    <source>
        <dbReference type="PROSITE-ProRule" id="PRU00176"/>
    </source>
</evidence>
<dbReference type="CDD" id="cd00590">
    <property type="entry name" value="RRM_SF"/>
    <property type="match status" value="1"/>
</dbReference>
<organism evidence="3 4">
    <name type="scientific">Streblomastix strix</name>
    <dbReference type="NCBI Taxonomy" id="222440"/>
    <lineage>
        <taxon>Eukaryota</taxon>
        <taxon>Metamonada</taxon>
        <taxon>Preaxostyla</taxon>
        <taxon>Oxymonadida</taxon>
        <taxon>Streblomastigidae</taxon>
        <taxon>Streblomastix</taxon>
    </lineage>
</organism>
<dbReference type="InterPro" id="IPR012677">
    <property type="entry name" value="Nucleotide-bd_a/b_plait_sf"/>
</dbReference>
<comment type="caution">
    <text evidence="3">The sequence shown here is derived from an EMBL/GenBank/DDBJ whole genome shotgun (WGS) entry which is preliminary data.</text>
</comment>
<dbReference type="EMBL" id="SNRW01000352">
    <property type="protein sequence ID" value="KAA6401668.1"/>
    <property type="molecule type" value="Genomic_DNA"/>
</dbReference>
<feature type="domain" description="RRM" evidence="2">
    <location>
        <begin position="29"/>
        <end position="127"/>
    </location>
</feature>
<dbReference type="GO" id="GO:0003723">
    <property type="term" value="F:RNA binding"/>
    <property type="evidence" value="ECO:0007669"/>
    <property type="project" value="UniProtKB-UniRule"/>
</dbReference>